<keyword evidence="5" id="KW-1185">Reference proteome</keyword>
<dbReference type="Proteomes" id="UP000284547">
    <property type="component" value="Unassembled WGS sequence"/>
</dbReference>
<feature type="domain" description="Glycosyl transferase family 51" evidence="3">
    <location>
        <begin position="57"/>
        <end position="185"/>
    </location>
</feature>
<comment type="pathway">
    <text evidence="1">Cell wall biogenesis; peptidoglycan biosynthesis.</text>
</comment>
<dbReference type="AlphaFoldDB" id="A0A411Z2M9"/>
<dbReference type="PANTHER" id="PTHR32282">
    <property type="entry name" value="BINDING PROTEIN TRANSPEPTIDASE, PUTATIVE-RELATED"/>
    <property type="match status" value="1"/>
</dbReference>
<gene>
    <name evidence="4" type="ORF">D1012_08795</name>
</gene>
<protein>
    <recommendedName>
        <fullName evidence="3">Glycosyl transferase family 51 domain-containing protein</fullName>
    </recommendedName>
</protein>
<evidence type="ECO:0000313" key="5">
    <source>
        <dbReference type="Proteomes" id="UP000284547"/>
    </source>
</evidence>
<name>A0A411Z2M9_9RHOB</name>
<sequence length="240" mass="27803">MRISDRNKFAPRASISIKRFLLGLNRDLDQLKHNISINSDLGFSHSIDTYHTELTRLELTILYLEDRRFFSHSGIELRALARGAKRFIKKGAIGGISTIDQQIVRISTRRSDRTFSRKLKELILAYLINYHKSKREILSYYIHNAYLGHHMEGCEIASQKCFLLPATHLDSHQSSFIACLFPLPFPKSVWEEYYNSPHYPSRDPDLILDIGQKIAPRWAGRVRFRMKVAAKAQAFKPKSL</sequence>
<dbReference type="Pfam" id="PF00912">
    <property type="entry name" value="Transgly"/>
    <property type="match status" value="1"/>
</dbReference>
<organism evidence="4 5">
    <name type="scientific">Pseudotabrizicola alkalilacus</name>
    <dbReference type="NCBI Taxonomy" id="2305252"/>
    <lineage>
        <taxon>Bacteria</taxon>
        <taxon>Pseudomonadati</taxon>
        <taxon>Pseudomonadota</taxon>
        <taxon>Alphaproteobacteria</taxon>
        <taxon>Rhodobacterales</taxon>
        <taxon>Paracoccaceae</taxon>
        <taxon>Pseudotabrizicola</taxon>
    </lineage>
</organism>
<accession>A0A411Z2M9</accession>
<evidence type="ECO:0000256" key="2">
    <source>
        <dbReference type="ARBA" id="ARBA00022679"/>
    </source>
</evidence>
<dbReference type="PANTHER" id="PTHR32282:SF33">
    <property type="entry name" value="PEPTIDOGLYCAN GLYCOSYLTRANSFERASE"/>
    <property type="match status" value="1"/>
</dbReference>
<dbReference type="InterPro" id="IPR050396">
    <property type="entry name" value="Glycosyltr_51/Transpeptidase"/>
</dbReference>
<dbReference type="SUPFAM" id="SSF53955">
    <property type="entry name" value="Lysozyme-like"/>
    <property type="match status" value="1"/>
</dbReference>
<dbReference type="Gene3D" id="1.10.3810.10">
    <property type="entry name" value="Biosynthetic peptidoglycan transglycosylase-like"/>
    <property type="match status" value="1"/>
</dbReference>
<keyword evidence="2" id="KW-0808">Transferase</keyword>
<comment type="caution">
    <text evidence="4">The sequence shown here is derived from an EMBL/GenBank/DDBJ whole genome shotgun (WGS) entry which is preliminary data.</text>
</comment>
<dbReference type="EMBL" id="QWEY01000004">
    <property type="protein sequence ID" value="RGP37323.1"/>
    <property type="molecule type" value="Genomic_DNA"/>
</dbReference>
<dbReference type="RefSeq" id="WP_147335650.1">
    <property type="nucleotide sequence ID" value="NZ_QWEY01000004.1"/>
</dbReference>
<evidence type="ECO:0000256" key="1">
    <source>
        <dbReference type="ARBA" id="ARBA00004752"/>
    </source>
</evidence>
<dbReference type="OrthoDB" id="7850041at2"/>
<dbReference type="InterPro" id="IPR036950">
    <property type="entry name" value="PBP_transglycosylase"/>
</dbReference>
<reference evidence="4 5" key="1">
    <citation type="submission" date="2018-08" db="EMBL/GenBank/DDBJ databases">
        <title>Flavobacterium tibetense sp. nov., isolated from a wetland YonghuCo on Tibetan Plateau.</title>
        <authorList>
            <person name="Phurbu D."/>
            <person name="Lu H."/>
            <person name="Xing P."/>
        </authorList>
    </citation>
    <scope>NUCLEOTIDE SEQUENCE [LARGE SCALE GENOMIC DNA]</scope>
    <source>
        <strain evidence="4 5">DJC</strain>
    </source>
</reference>
<proteinExistence type="predicted"/>
<dbReference type="InterPro" id="IPR001264">
    <property type="entry name" value="Glyco_trans_51"/>
</dbReference>
<dbReference type="InterPro" id="IPR023346">
    <property type="entry name" value="Lysozyme-like_dom_sf"/>
</dbReference>
<evidence type="ECO:0000259" key="3">
    <source>
        <dbReference type="Pfam" id="PF00912"/>
    </source>
</evidence>
<dbReference type="GO" id="GO:0008955">
    <property type="term" value="F:peptidoglycan glycosyltransferase activity"/>
    <property type="evidence" value="ECO:0007669"/>
    <property type="project" value="TreeGrafter"/>
</dbReference>
<evidence type="ECO:0000313" key="4">
    <source>
        <dbReference type="EMBL" id="RGP37323.1"/>
    </source>
</evidence>